<dbReference type="InterPro" id="IPR011990">
    <property type="entry name" value="TPR-like_helical_dom_sf"/>
</dbReference>
<feature type="transmembrane region" description="Helical" evidence="1">
    <location>
        <begin position="12"/>
        <end position="29"/>
    </location>
</feature>
<keyword evidence="1" id="KW-0812">Transmembrane</keyword>
<comment type="caution">
    <text evidence="3">The sequence shown here is derived from an EMBL/GenBank/DDBJ whole genome shotgun (WGS) entry which is preliminary data.</text>
</comment>
<evidence type="ECO:0000259" key="2">
    <source>
        <dbReference type="Pfam" id="PF12688"/>
    </source>
</evidence>
<keyword evidence="1" id="KW-1133">Transmembrane helix</keyword>
<dbReference type="InterPro" id="IPR041656">
    <property type="entry name" value="TPR_5"/>
</dbReference>
<evidence type="ECO:0000313" key="4">
    <source>
        <dbReference type="Proteomes" id="UP001203004"/>
    </source>
</evidence>
<dbReference type="Proteomes" id="UP001203004">
    <property type="component" value="Unassembled WGS sequence"/>
</dbReference>
<dbReference type="Pfam" id="PF12688">
    <property type="entry name" value="TPR_5"/>
    <property type="match status" value="1"/>
</dbReference>
<name>A0ABT0M9E6_9BACL</name>
<dbReference type="RefSeq" id="WP_249099849.1">
    <property type="nucleotide sequence ID" value="NZ_JAMAST010000004.1"/>
</dbReference>
<evidence type="ECO:0000256" key="1">
    <source>
        <dbReference type="SAM" id="Phobius"/>
    </source>
</evidence>
<keyword evidence="4" id="KW-1185">Reference proteome</keyword>
<reference evidence="3 4" key="1">
    <citation type="submission" date="2022-05" db="EMBL/GenBank/DDBJ databases">
        <title>Sporolactobacillus sp nov CPB3-1, isolated from tree bark (Mangifera indica L.).</title>
        <authorList>
            <person name="Phuengjayaem S."/>
            <person name="Tanasupawat S."/>
        </authorList>
    </citation>
    <scope>NUCLEOTIDE SEQUENCE [LARGE SCALE GENOMIC DNA]</scope>
    <source>
        <strain evidence="3 4">CPB3-1</strain>
    </source>
</reference>
<organism evidence="3 4">
    <name type="scientific">Sporolactobacillus mangiferae</name>
    <dbReference type="NCBI Taxonomy" id="2940498"/>
    <lineage>
        <taxon>Bacteria</taxon>
        <taxon>Bacillati</taxon>
        <taxon>Bacillota</taxon>
        <taxon>Bacilli</taxon>
        <taxon>Bacillales</taxon>
        <taxon>Sporolactobacillaceae</taxon>
        <taxon>Sporolactobacillus</taxon>
    </lineage>
</organism>
<accession>A0ABT0M9E6</accession>
<dbReference type="EMBL" id="JAMAST010000004">
    <property type="protein sequence ID" value="MCL1631486.1"/>
    <property type="molecule type" value="Genomic_DNA"/>
</dbReference>
<keyword evidence="1" id="KW-0472">Membrane</keyword>
<dbReference type="SUPFAM" id="SSF48452">
    <property type="entry name" value="TPR-like"/>
    <property type="match status" value="1"/>
</dbReference>
<evidence type="ECO:0000313" key="3">
    <source>
        <dbReference type="EMBL" id="MCL1631486.1"/>
    </source>
</evidence>
<proteinExistence type="predicted"/>
<feature type="domain" description="Tetratrico peptide repeat group 5" evidence="2">
    <location>
        <begin position="98"/>
        <end position="186"/>
    </location>
</feature>
<dbReference type="Gene3D" id="1.25.40.10">
    <property type="entry name" value="Tetratricopeptide repeat domain"/>
    <property type="match status" value="1"/>
</dbReference>
<protein>
    <submittedName>
        <fullName evidence="3">Tetratricopeptide repeat protein</fullName>
    </submittedName>
</protein>
<gene>
    <name evidence="3" type="ORF">M3N64_05920</name>
</gene>
<sequence>MGQKTNEFCYESFAQSIFVIYFLVLYFYLDYSFSKREKLSSFRINPAKVGDLMMDFAAESRIKEARTLIEQGSIGQGLRKFNTLMASFPQDSRVQLHYALALDQQGMEVEAIPHYQKALQLGMRTEDVRVALICLASSYRNVGRHDAALETIERAVEKYKNDAVVQCFYSLILLDNGQSARAVGMLGHLLLQEAAPQKFTGFEQALHNKFDDFKIHRLPSE</sequence>